<comment type="similarity">
    <text evidence="1">Belongs to the DNA photolyase class-1 family.</text>
</comment>
<dbReference type="InterPro" id="IPR006050">
    <property type="entry name" value="DNA_photolyase_N"/>
</dbReference>
<dbReference type="OrthoDB" id="435881at2759"/>
<dbReference type="PROSITE" id="PS51645">
    <property type="entry name" value="PHR_CRY_ALPHA_BETA"/>
    <property type="match status" value="1"/>
</dbReference>
<dbReference type="Gene3D" id="1.25.40.80">
    <property type="match status" value="1"/>
</dbReference>
<proteinExistence type="inferred from homology"/>
<dbReference type="GO" id="GO:0003904">
    <property type="term" value="F:deoxyribodipyrimidine photo-lyase activity"/>
    <property type="evidence" value="ECO:0007669"/>
    <property type="project" value="TreeGrafter"/>
</dbReference>
<reference evidence="6 7" key="1">
    <citation type="submission" date="2016-07" db="EMBL/GenBank/DDBJ databases">
        <title>Multiple horizontal gene transfer events from other fungi enriched the ability of initially mycotrophic Trichoderma (Ascomycota) to feed on dead plant biomass.</title>
        <authorList>
            <consortium name="DOE Joint Genome Institute"/>
            <person name="Aerts A."/>
            <person name="Atanasova L."/>
            <person name="Chenthamara K."/>
            <person name="Zhang J."/>
            <person name="Grujic M."/>
            <person name="Henrissat B."/>
            <person name="Kuo A."/>
            <person name="Salamov A."/>
            <person name="Lipzen A."/>
            <person name="Labutti K."/>
            <person name="Barry K."/>
            <person name="Miao Y."/>
            <person name="Rahimi M.J."/>
            <person name="Shen Q."/>
            <person name="Grigoriev I.V."/>
            <person name="Kubicek C.P."/>
            <person name="Druzhinina I.S."/>
        </authorList>
    </citation>
    <scope>NUCLEOTIDE SEQUENCE [LARGE SCALE GENOMIC DNA]</scope>
    <source>
        <strain evidence="6 7">ATCC 18648</strain>
    </source>
</reference>
<dbReference type="Pfam" id="PF03441">
    <property type="entry name" value="FAD_binding_7"/>
    <property type="match status" value="1"/>
</dbReference>
<dbReference type="GO" id="GO:0003684">
    <property type="term" value="F:damaged DNA binding"/>
    <property type="evidence" value="ECO:0007669"/>
    <property type="project" value="TreeGrafter"/>
</dbReference>
<evidence type="ECO:0000313" key="6">
    <source>
        <dbReference type="EMBL" id="PTB80124.1"/>
    </source>
</evidence>
<dbReference type="GO" id="GO:0000719">
    <property type="term" value="P:photoreactive repair"/>
    <property type="evidence" value="ECO:0007669"/>
    <property type="project" value="TreeGrafter"/>
</dbReference>
<dbReference type="SUPFAM" id="SSF48173">
    <property type="entry name" value="Cryptochrome/photolyase FAD-binding domain"/>
    <property type="match status" value="1"/>
</dbReference>
<organism evidence="6 7">
    <name type="scientific">Trichoderma longibrachiatum ATCC 18648</name>
    <dbReference type="NCBI Taxonomy" id="983965"/>
    <lineage>
        <taxon>Eukaryota</taxon>
        <taxon>Fungi</taxon>
        <taxon>Dikarya</taxon>
        <taxon>Ascomycota</taxon>
        <taxon>Pezizomycotina</taxon>
        <taxon>Sordariomycetes</taxon>
        <taxon>Hypocreomycetidae</taxon>
        <taxon>Hypocreales</taxon>
        <taxon>Hypocreaceae</taxon>
        <taxon>Trichoderma</taxon>
    </lineage>
</organism>
<evidence type="ECO:0000256" key="4">
    <source>
        <dbReference type="PIRSR" id="PIRSR602081-1"/>
    </source>
</evidence>
<keyword evidence="2 4" id="KW-0285">Flavoprotein</keyword>
<keyword evidence="7" id="KW-1185">Reference proteome</keyword>
<dbReference type="PRINTS" id="PR00147">
    <property type="entry name" value="DNAPHOTLYASE"/>
</dbReference>
<protein>
    <submittedName>
        <fullName evidence="6">DNA photolyase</fullName>
    </submittedName>
</protein>
<dbReference type="InterPro" id="IPR014729">
    <property type="entry name" value="Rossmann-like_a/b/a_fold"/>
</dbReference>
<feature type="binding site" evidence="4">
    <location>
        <position position="290"/>
    </location>
    <ligand>
        <name>FAD</name>
        <dbReference type="ChEBI" id="CHEBI:57692"/>
    </ligand>
</feature>
<gene>
    <name evidence="6" type="ORF">M440DRAFT_1435818</name>
</gene>
<dbReference type="Gene3D" id="3.40.50.620">
    <property type="entry name" value="HUPs"/>
    <property type="match status" value="1"/>
</dbReference>
<dbReference type="EMBL" id="KZ679127">
    <property type="protein sequence ID" value="PTB80124.1"/>
    <property type="molecule type" value="Genomic_DNA"/>
</dbReference>
<comment type="cofactor">
    <cofactor evidence="4">
        <name>FAD</name>
        <dbReference type="ChEBI" id="CHEBI:57692"/>
    </cofactor>
    <text evidence="4">Binds 1 FAD per subunit.</text>
</comment>
<dbReference type="SUPFAM" id="SSF52425">
    <property type="entry name" value="Cryptochrome/photolyase, N-terminal domain"/>
    <property type="match status" value="1"/>
</dbReference>
<dbReference type="Proteomes" id="UP000240760">
    <property type="component" value="Unassembled WGS sequence"/>
</dbReference>
<dbReference type="InterPro" id="IPR036134">
    <property type="entry name" value="Crypto/Photolyase_FAD-like_sf"/>
</dbReference>
<dbReference type="InterPro" id="IPR002081">
    <property type="entry name" value="Cryptochrome/DNA_photolyase_1"/>
</dbReference>
<evidence type="ECO:0000256" key="3">
    <source>
        <dbReference type="ARBA" id="ARBA00022827"/>
    </source>
</evidence>
<dbReference type="STRING" id="983965.A0A2T4CEZ6"/>
<keyword evidence="3 4" id="KW-0274">FAD</keyword>
<evidence type="ECO:0000256" key="1">
    <source>
        <dbReference type="ARBA" id="ARBA00005862"/>
    </source>
</evidence>
<evidence type="ECO:0000256" key="2">
    <source>
        <dbReference type="ARBA" id="ARBA00022630"/>
    </source>
</evidence>
<dbReference type="AlphaFoldDB" id="A0A2T4CEZ6"/>
<dbReference type="PANTHER" id="PTHR11455:SF22">
    <property type="entry name" value="CRYPTOCHROME DASH"/>
    <property type="match status" value="1"/>
</dbReference>
<feature type="domain" description="Photolyase/cryptochrome alpha/beta" evidence="5">
    <location>
        <begin position="5"/>
        <end position="168"/>
    </location>
</feature>
<evidence type="ECO:0000259" key="5">
    <source>
        <dbReference type="PROSITE" id="PS51645"/>
    </source>
</evidence>
<accession>A0A2T4CEZ6</accession>
<dbReference type="GO" id="GO:0071949">
    <property type="term" value="F:FAD binding"/>
    <property type="evidence" value="ECO:0007669"/>
    <property type="project" value="TreeGrafter"/>
</dbReference>
<dbReference type="Pfam" id="PF00875">
    <property type="entry name" value="DNA_photolyase"/>
    <property type="match status" value="1"/>
</dbReference>
<dbReference type="Gene3D" id="1.10.579.10">
    <property type="entry name" value="DNA Cyclobutane Dipyrimidine Photolyase, subunit A, domain 3"/>
    <property type="match status" value="1"/>
</dbReference>
<evidence type="ECO:0000313" key="7">
    <source>
        <dbReference type="Proteomes" id="UP000240760"/>
    </source>
</evidence>
<keyword evidence="6" id="KW-0456">Lyase</keyword>
<dbReference type="PANTHER" id="PTHR11455">
    <property type="entry name" value="CRYPTOCHROME"/>
    <property type="match status" value="1"/>
</dbReference>
<dbReference type="InterPro" id="IPR036155">
    <property type="entry name" value="Crypto/Photolyase_N_sf"/>
</dbReference>
<sequence length="544" mass="60469">MSGGRILVYLLRRDLRTADNPILHSLSRTSGKHGYTHLLPVYVLPPDQIELSGLVKDGETSPYPCSLAEVSRYWKCGIHRVLFLAESIWDLKSKLEALRSGLIIRAGSFQDVLESIVEHYANHKEGPQVAAVWMAKGFLLEEVSEQQAIASFCKEARIRFSLFRDHRWFINDTELSARSIIELPNKFSKFHTRIGPVEDQPRRVLPPPLPFSLPSFPDIASLPAQQHPFEMSDTLFKFVGKMIKQVKPSTAFFEGAGLRGFAPALTPSGGETLARERLRIAIKNGLVSQYDTAVDDLQVEDIGFHMTAYLSLGCISARQVHEELVRLEQGTEPEYAEALGFGEGENPGTRALRTEMLHIDFIRLSNRKHGRSVYSIEGCGRSGQVPCPLGIESILVQFQVGATGFGLIDAIMRQLLSTGYISSRSQMLVANFLGKFAGVDWRFGVEWVASLSIEHDTSLHWHRWQHHIGIGPDSSGGEVTLSPAHAALEFDPDGSFVRKWMPELRRLTALPNLFNVATTSPELLQLLGLATSVMVTRPTAFTGS</sequence>
<name>A0A2T4CEZ6_TRILO</name>
<dbReference type="InterPro" id="IPR005101">
    <property type="entry name" value="Cryptochr/Photolyase_FAD-bd"/>
</dbReference>